<proteinExistence type="predicted"/>
<keyword evidence="3" id="KW-1185">Reference proteome</keyword>
<name>A0A5B8M488_9MICO</name>
<dbReference type="KEGG" id="huw:FPZ11_09745"/>
<keyword evidence="1" id="KW-0732">Signal</keyword>
<evidence type="ECO:0008006" key="4">
    <source>
        <dbReference type="Google" id="ProtNLM"/>
    </source>
</evidence>
<dbReference type="OrthoDB" id="5080572at2"/>
<feature type="signal peptide" evidence="1">
    <location>
        <begin position="1"/>
        <end position="25"/>
    </location>
</feature>
<gene>
    <name evidence="2" type="ORF">FPZ11_09745</name>
</gene>
<organism evidence="2 3">
    <name type="scientific">Humibacter ginsenosidimutans</name>
    <dbReference type="NCBI Taxonomy" id="2599293"/>
    <lineage>
        <taxon>Bacteria</taxon>
        <taxon>Bacillati</taxon>
        <taxon>Actinomycetota</taxon>
        <taxon>Actinomycetes</taxon>
        <taxon>Micrococcales</taxon>
        <taxon>Microbacteriaceae</taxon>
        <taxon>Humibacter</taxon>
    </lineage>
</organism>
<sequence length="151" mass="15662">MKKATSRGIIVAGVLAALLTLTGCAASSASAVKEHISSAQGVQGVNVVVSHPGAPWNTTTLITLFIPDSSAQSMITALRSSTAAIANDPVAKHDVVFYLVPGKPSDYPDLDSSDPELDIPKAVFDDLGVEYDPGTSIRVTPEDITRIAAES</sequence>
<evidence type="ECO:0000256" key="1">
    <source>
        <dbReference type="SAM" id="SignalP"/>
    </source>
</evidence>
<dbReference type="EMBL" id="CP042305">
    <property type="protein sequence ID" value="QDZ15011.1"/>
    <property type="molecule type" value="Genomic_DNA"/>
</dbReference>
<reference evidence="2 3" key="1">
    <citation type="submission" date="2019-07" db="EMBL/GenBank/DDBJ databases">
        <title>Full genome sequence of Humibacter sp. WJ7-1.</title>
        <authorList>
            <person name="Im W.-T."/>
        </authorList>
    </citation>
    <scope>NUCLEOTIDE SEQUENCE [LARGE SCALE GENOMIC DNA]</scope>
    <source>
        <strain evidence="2 3">WJ7-1</strain>
    </source>
</reference>
<dbReference type="RefSeq" id="WP_146320439.1">
    <property type="nucleotide sequence ID" value="NZ_CP042305.1"/>
</dbReference>
<feature type="chain" id="PRO_5039715808" description="Secreted protein" evidence="1">
    <location>
        <begin position="26"/>
        <end position="151"/>
    </location>
</feature>
<evidence type="ECO:0000313" key="2">
    <source>
        <dbReference type="EMBL" id="QDZ15011.1"/>
    </source>
</evidence>
<dbReference type="AlphaFoldDB" id="A0A5B8M488"/>
<evidence type="ECO:0000313" key="3">
    <source>
        <dbReference type="Proteomes" id="UP000320216"/>
    </source>
</evidence>
<accession>A0A5B8M488</accession>
<dbReference type="PROSITE" id="PS51257">
    <property type="entry name" value="PROKAR_LIPOPROTEIN"/>
    <property type="match status" value="1"/>
</dbReference>
<dbReference type="Proteomes" id="UP000320216">
    <property type="component" value="Chromosome"/>
</dbReference>
<protein>
    <recommendedName>
        <fullName evidence="4">Secreted protein</fullName>
    </recommendedName>
</protein>